<evidence type="ECO:0000256" key="6">
    <source>
        <dbReference type="ARBA" id="ARBA00022840"/>
    </source>
</evidence>
<dbReference type="GO" id="GO:0004674">
    <property type="term" value="F:protein serine/threonine kinase activity"/>
    <property type="evidence" value="ECO:0007669"/>
    <property type="project" value="UniProtKB-KW"/>
</dbReference>
<keyword evidence="3" id="KW-0808">Transferase</keyword>
<name>X0VEI9_9ZZZZ</name>
<proteinExistence type="predicted"/>
<evidence type="ECO:0000256" key="2">
    <source>
        <dbReference type="ARBA" id="ARBA00022527"/>
    </source>
</evidence>
<dbReference type="PROSITE" id="PS50011">
    <property type="entry name" value="PROTEIN_KINASE_DOM"/>
    <property type="match status" value="1"/>
</dbReference>
<evidence type="ECO:0000256" key="8">
    <source>
        <dbReference type="ARBA" id="ARBA00048679"/>
    </source>
</evidence>
<feature type="non-terminal residue" evidence="11">
    <location>
        <position position="1"/>
    </location>
</feature>
<dbReference type="Pfam" id="PF00069">
    <property type="entry name" value="Pkinase"/>
    <property type="match status" value="1"/>
</dbReference>
<evidence type="ECO:0000256" key="9">
    <source>
        <dbReference type="SAM" id="MobiDB-lite"/>
    </source>
</evidence>
<keyword evidence="4" id="KW-0547">Nucleotide-binding</keyword>
<evidence type="ECO:0000256" key="7">
    <source>
        <dbReference type="ARBA" id="ARBA00047899"/>
    </source>
</evidence>
<evidence type="ECO:0000313" key="11">
    <source>
        <dbReference type="EMBL" id="GAG09657.1"/>
    </source>
</evidence>
<feature type="domain" description="Protein kinase" evidence="10">
    <location>
        <begin position="1"/>
        <end position="250"/>
    </location>
</feature>
<evidence type="ECO:0000256" key="4">
    <source>
        <dbReference type="ARBA" id="ARBA00022741"/>
    </source>
</evidence>
<reference evidence="11" key="1">
    <citation type="journal article" date="2014" name="Front. Microbiol.">
        <title>High frequency of phylogenetically diverse reductive dehalogenase-homologous genes in deep subseafloor sedimentary metagenomes.</title>
        <authorList>
            <person name="Kawai M."/>
            <person name="Futagami T."/>
            <person name="Toyoda A."/>
            <person name="Takaki Y."/>
            <person name="Nishi S."/>
            <person name="Hori S."/>
            <person name="Arai W."/>
            <person name="Tsubouchi T."/>
            <person name="Morono Y."/>
            <person name="Uchiyama I."/>
            <person name="Ito T."/>
            <person name="Fujiyama A."/>
            <person name="Inagaki F."/>
            <person name="Takami H."/>
        </authorList>
    </citation>
    <scope>NUCLEOTIDE SEQUENCE</scope>
    <source>
        <strain evidence="11">Expedition CK06-06</strain>
    </source>
</reference>
<feature type="non-terminal residue" evidence="11">
    <location>
        <position position="269"/>
    </location>
</feature>
<feature type="region of interest" description="Disordered" evidence="9">
    <location>
        <begin position="249"/>
        <end position="269"/>
    </location>
</feature>
<sequence length="269" mass="30448">AIKEYFPHGSMREGTTVRTTGTLTEDNYKSIKERFLDEGKLLARFEHRGIVGIKTLFEENNTAYMVMEYLRGQTLQKMIENRGVLSEYEVKEYALEIADALNQVHQRNFLHRDIKPENIIVTEDGRVVLIDFGSARQFAAGQTKKMTSWVTHGYAPIEQYSQKGRFTVPTDIYALGATMYHLMTGEQPEAATERVNEPEDILTPLIRLNPEISITTNDAILWAMALRAHDRPQSVTEFIQALEGTVSPPVKAPAEPPEINVFTPPPPLE</sequence>
<dbReference type="GO" id="GO:0005524">
    <property type="term" value="F:ATP binding"/>
    <property type="evidence" value="ECO:0007669"/>
    <property type="project" value="UniProtKB-KW"/>
</dbReference>
<dbReference type="PROSITE" id="PS00108">
    <property type="entry name" value="PROTEIN_KINASE_ST"/>
    <property type="match status" value="1"/>
</dbReference>
<dbReference type="InterPro" id="IPR000719">
    <property type="entry name" value="Prot_kinase_dom"/>
</dbReference>
<protein>
    <recommendedName>
        <fullName evidence="1">non-specific serine/threonine protein kinase</fullName>
        <ecNumber evidence="1">2.7.11.1</ecNumber>
    </recommendedName>
</protein>
<dbReference type="SMART" id="SM00220">
    <property type="entry name" value="S_TKc"/>
    <property type="match status" value="1"/>
</dbReference>
<comment type="catalytic activity">
    <reaction evidence="7">
        <text>L-threonyl-[protein] + ATP = O-phospho-L-threonyl-[protein] + ADP + H(+)</text>
        <dbReference type="Rhea" id="RHEA:46608"/>
        <dbReference type="Rhea" id="RHEA-COMP:11060"/>
        <dbReference type="Rhea" id="RHEA-COMP:11605"/>
        <dbReference type="ChEBI" id="CHEBI:15378"/>
        <dbReference type="ChEBI" id="CHEBI:30013"/>
        <dbReference type="ChEBI" id="CHEBI:30616"/>
        <dbReference type="ChEBI" id="CHEBI:61977"/>
        <dbReference type="ChEBI" id="CHEBI:456216"/>
        <dbReference type="EC" id="2.7.11.1"/>
    </reaction>
</comment>
<dbReference type="Gene3D" id="1.10.510.10">
    <property type="entry name" value="Transferase(Phosphotransferase) domain 1"/>
    <property type="match status" value="1"/>
</dbReference>
<evidence type="ECO:0000256" key="3">
    <source>
        <dbReference type="ARBA" id="ARBA00022679"/>
    </source>
</evidence>
<comment type="catalytic activity">
    <reaction evidence="8">
        <text>L-seryl-[protein] + ATP = O-phospho-L-seryl-[protein] + ADP + H(+)</text>
        <dbReference type="Rhea" id="RHEA:17989"/>
        <dbReference type="Rhea" id="RHEA-COMP:9863"/>
        <dbReference type="Rhea" id="RHEA-COMP:11604"/>
        <dbReference type="ChEBI" id="CHEBI:15378"/>
        <dbReference type="ChEBI" id="CHEBI:29999"/>
        <dbReference type="ChEBI" id="CHEBI:30616"/>
        <dbReference type="ChEBI" id="CHEBI:83421"/>
        <dbReference type="ChEBI" id="CHEBI:456216"/>
        <dbReference type="EC" id="2.7.11.1"/>
    </reaction>
</comment>
<gene>
    <name evidence="11" type="ORF">S01H1_37077</name>
</gene>
<dbReference type="AlphaFoldDB" id="X0VEI9"/>
<organism evidence="11">
    <name type="scientific">marine sediment metagenome</name>
    <dbReference type="NCBI Taxonomy" id="412755"/>
    <lineage>
        <taxon>unclassified sequences</taxon>
        <taxon>metagenomes</taxon>
        <taxon>ecological metagenomes</taxon>
    </lineage>
</organism>
<dbReference type="CDD" id="cd14014">
    <property type="entry name" value="STKc_PknB_like"/>
    <property type="match status" value="1"/>
</dbReference>
<dbReference type="SUPFAM" id="SSF56112">
    <property type="entry name" value="Protein kinase-like (PK-like)"/>
    <property type="match status" value="1"/>
</dbReference>
<accession>X0VEI9</accession>
<dbReference type="InterPro" id="IPR008271">
    <property type="entry name" value="Ser/Thr_kinase_AS"/>
</dbReference>
<comment type="caution">
    <text evidence="11">The sequence shown here is derived from an EMBL/GenBank/DDBJ whole genome shotgun (WGS) entry which is preliminary data.</text>
</comment>
<dbReference type="EMBL" id="BARS01023273">
    <property type="protein sequence ID" value="GAG09657.1"/>
    <property type="molecule type" value="Genomic_DNA"/>
</dbReference>
<dbReference type="InterPro" id="IPR011009">
    <property type="entry name" value="Kinase-like_dom_sf"/>
</dbReference>
<dbReference type="EC" id="2.7.11.1" evidence="1"/>
<evidence type="ECO:0000256" key="5">
    <source>
        <dbReference type="ARBA" id="ARBA00022777"/>
    </source>
</evidence>
<dbReference type="PANTHER" id="PTHR24363">
    <property type="entry name" value="SERINE/THREONINE PROTEIN KINASE"/>
    <property type="match status" value="1"/>
</dbReference>
<dbReference type="PANTHER" id="PTHR24363:SF0">
    <property type="entry name" value="SERINE_THREONINE KINASE LIKE DOMAIN CONTAINING 1"/>
    <property type="match status" value="1"/>
</dbReference>
<keyword evidence="2" id="KW-0723">Serine/threonine-protein kinase</keyword>
<keyword evidence="5" id="KW-0418">Kinase</keyword>
<evidence type="ECO:0000256" key="1">
    <source>
        <dbReference type="ARBA" id="ARBA00012513"/>
    </source>
</evidence>
<keyword evidence="6" id="KW-0067">ATP-binding</keyword>
<evidence type="ECO:0000259" key="10">
    <source>
        <dbReference type="PROSITE" id="PS50011"/>
    </source>
</evidence>